<dbReference type="EMBL" id="JADCLJ010000007">
    <property type="protein sequence ID" value="MBE4906907.1"/>
    <property type="molecule type" value="Genomic_DNA"/>
</dbReference>
<keyword evidence="10" id="KW-0645">Protease</keyword>
<keyword evidence="11" id="KW-1185">Reference proteome</keyword>
<protein>
    <submittedName>
        <fullName evidence="10">D-alanyl-D-alanine carboxypeptidase</fullName>
    </submittedName>
</protein>
<comment type="caution">
    <text evidence="10">The sequence shown here is derived from an EMBL/GenBank/DDBJ whole genome shotgun (WGS) entry which is preliminary data.</text>
</comment>
<gene>
    <name evidence="10" type="ORF">IMZ08_02390</name>
</gene>
<evidence type="ECO:0000256" key="5">
    <source>
        <dbReference type="ARBA" id="ARBA00022984"/>
    </source>
</evidence>
<evidence type="ECO:0000256" key="2">
    <source>
        <dbReference type="ARBA" id="ARBA00022729"/>
    </source>
</evidence>
<dbReference type="InterPro" id="IPR012338">
    <property type="entry name" value="Beta-lactam/transpept-like"/>
</dbReference>
<dbReference type="PRINTS" id="PR00725">
    <property type="entry name" value="DADACBPTASE1"/>
</dbReference>
<dbReference type="PANTHER" id="PTHR21581">
    <property type="entry name" value="D-ALANYL-D-ALANINE CARBOXYPEPTIDASE"/>
    <property type="match status" value="1"/>
</dbReference>
<dbReference type="GO" id="GO:0004180">
    <property type="term" value="F:carboxypeptidase activity"/>
    <property type="evidence" value="ECO:0007669"/>
    <property type="project" value="UniProtKB-KW"/>
</dbReference>
<dbReference type="Pfam" id="PF00768">
    <property type="entry name" value="Peptidase_S11"/>
    <property type="match status" value="1"/>
</dbReference>
<sequence>MKYYSIFLMLTISVFFFFPAYHYAEDNSPSVQSESAVLMDAKTGSILYEKNSSARMYPASVTKIATAIVAIEEGKLDDIVTVSENARYVEGTRVYLEPGEQVSLIKLVQGLLINSGNDAGVAIAEHMDGSVEDFSKRMNQFLKEKVGIHDTNFVNPHGLYHDQHYTTAYDIALLTSYALKNDTFKEIFSTNELEWKGESWDTVIYNHHEMLTHRPYEGIVGGKNGYVQKSGHTLATVAERENLTLVAVTMKTNLKSIIYKDTAALLDYGFENFKTTVIPSTKVFKDKQNNNYYPTNSVYYTHKINEIIKQKVTNEGELLIKGEDNRVLSVTKLNPVAKLSDRPVSVLASTSIEKEQGESKNLVLLVSFIIVTGSLFGIFIYSKKMTRQRQRDPSN</sequence>
<keyword evidence="8" id="KW-1133">Transmembrane helix</keyword>
<feature type="domain" description="Peptidase S11 D-alanyl-D-alanine carboxypeptidase A N-terminal" evidence="9">
    <location>
        <begin position="27"/>
        <end position="251"/>
    </location>
</feature>
<keyword evidence="3" id="KW-0378">Hydrolase</keyword>
<keyword evidence="8" id="KW-0812">Transmembrane</keyword>
<dbReference type="Proteomes" id="UP001516662">
    <property type="component" value="Unassembled WGS sequence"/>
</dbReference>
<evidence type="ECO:0000256" key="6">
    <source>
        <dbReference type="ARBA" id="ARBA00023316"/>
    </source>
</evidence>
<dbReference type="PANTHER" id="PTHR21581:SF33">
    <property type="entry name" value="D-ALANYL-D-ALANINE CARBOXYPEPTIDASE DACB"/>
    <property type="match status" value="1"/>
</dbReference>
<evidence type="ECO:0000256" key="4">
    <source>
        <dbReference type="ARBA" id="ARBA00022960"/>
    </source>
</evidence>
<feature type="transmembrane region" description="Helical" evidence="8">
    <location>
        <begin position="362"/>
        <end position="381"/>
    </location>
</feature>
<dbReference type="RefSeq" id="WP_193534398.1">
    <property type="nucleotide sequence ID" value="NZ_JADCLJ010000007.1"/>
</dbReference>
<dbReference type="SUPFAM" id="SSF56601">
    <property type="entry name" value="beta-lactamase/transpeptidase-like"/>
    <property type="match status" value="1"/>
</dbReference>
<name>A0ABR9QEI3_9BACI</name>
<keyword evidence="8" id="KW-0472">Membrane</keyword>
<reference evidence="10 11" key="1">
    <citation type="submission" date="2020-10" db="EMBL/GenBank/DDBJ databases">
        <title>Bacillus sp. HD4P25, an endophyte from a halophyte.</title>
        <authorList>
            <person name="Sun J.-Q."/>
        </authorList>
    </citation>
    <scope>NUCLEOTIDE SEQUENCE [LARGE SCALE GENOMIC DNA]</scope>
    <source>
        <strain evidence="10 11">YIM 93174</strain>
    </source>
</reference>
<organism evidence="10 11">
    <name type="scientific">Litchfieldia luteola</name>
    <dbReference type="NCBI Taxonomy" id="682179"/>
    <lineage>
        <taxon>Bacteria</taxon>
        <taxon>Bacillati</taxon>
        <taxon>Bacillota</taxon>
        <taxon>Bacilli</taxon>
        <taxon>Bacillales</taxon>
        <taxon>Bacillaceae</taxon>
        <taxon>Litchfieldia</taxon>
    </lineage>
</organism>
<evidence type="ECO:0000313" key="11">
    <source>
        <dbReference type="Proteomes" id="UP001516662"/>
    </source>
</evidence>
<keyword evidence="2" id="KW-0732">Signal</keyword>
<evidence type="ECO:0000256" key="8">
    <source>
        <dbReference type="SAM" id="Phobius"/>
    </source>
</evidence>
<dbReference type="Gene3D" id="3.40.710.10">
    <property type="entry name" value="DD-peptidase/beta-lactamase superfamily"/>
    <property type="match status" value="1"/>
</dbReference>
<dbReference type="InterPro" id="IPR001967">
    <property type="entry name" value="Peptidase_S11_N"/>
</dbReference>
<accession>A0ABR9QEI3</accession>
<evidence type="ECO:0000256" key="3">
    <source>
        <dbReference type="ARBA" id="ARBA00022801"/>
    </source>
</evidence>
<keyword evidence="5" id="KW-0573">Peptidoglycan synthesis</keyword>
<dbReference type="InterPro" id="IPR018044">
    <property type="entry name" value="Peptidase_S11"/>
</dbReference>
<evidence type="ECO:0000259" key="9">
    <source>
        <dbReference type="Pfam" id="PF00768"/>
    </source>
</evidence>
<evidence type="ECO:0000256" key="1">
    <source>
        <dbReference type="ARBA" id="ARBA00007164"/>
    </source>
</evidence>
<keyword evidence="6" id="KW-0961">Cell wall biogenesis/degradation</keyword>
<keyword evidence="10" id="KW-0121">Carboxypeptidase</keyword>
<evidence type="ECO:0000313" key="10">
    <source>
        <dbReference type="EMBL" id="MBE4906907.1"/>
    </source>
</evidence>
<keyword evidence="4" id="KW-0133">Cell shape</keyword>
<proteinExistence type="inferred from homology"/>
<comment type="similarity">
    <text evidence="1 7">Belongs to the peptidase S11 family.</text>
</comment>
<evidence type="ECO:0000256" key="7">
    <source>
        <dbReference type="RuleBase" id="RU004016"/>
    </source>
</evidence>